<keyword evidence="1" id="KW-0732">Signal</keyword>
<dbReference type="OrthoDB" id="420380at2759"/>
<accession>A0A7T8GPT0</accession>
<proteinExistence type="predicted"/>
<name>A0A7T8GPT0_CALRO</name>
<organism evidence="3 4">
    <name type="scientific">Caligus rogercresseyi</name>
    <name type="common">Sea louse</name>
    <dbReference type="NCBI Taxonomy" id="217165"/>
    <lineage>
        <taxon>Eukaryota</taxon>
        <taxon>Metazoa</taxon>
        <taxon>Ecdysozoa</taxon>
        <taxon>Arthropoda</taxon>
        <taxon>Crustacea</taxon>
        <taxon>Multicrustacea</taxon>
        <taxon>Hexanauplia</taxon>
        <taxon>Copepoda</taxon>
        <taxon>Siphonostomatoida</taxon>
        <taxon>Caligidae</taxon>
        <taxon>Caligus</taxon>
    </lineage>
</organism>
<evidence type="ECO:0000313" key="3">
    <source>
        <dbReference type="EMBL" id="QQP35371.1"/>
    </source>
</evidence>
<dbReference type="Gene3D" id="2.60.120.620">
    <property type="entry name" value="q2cbj1_9rhob like domain"/>
    <property type="match status" value="1"/>
</dbReference>
<dbReference type="Proteomes" id="UP000595437">
    <property type="component" value="Chromosome 18"/>
</dbReference>
<evidence type="ECO:0000313" key="4">
    <source>
        <dbReference type="Proteomes" id="UP000595437"/>
    </source>
</evidence>
<reference evidence="4" key="1">
    <citation type="submission" date="2021-01" db="EMBL/GenBank/DDBJ databases">
        <title>Caligus Genome Assembly.</title>
        <authorList>
            <person name="Gallardo-Escarate C."/>
        </authorList>
    </citation>
    <scope>NUCLEOTIDE SEQUENCE [LARGE SCALE GENOMIC DNA]</scope>
</reference>
<evidence type="ECO:0000259" key="2">
    <source>
        <dbReference type="Pfam" id="PF08336"/>
    </source>
</evidence>
<feature type="domain" description="Prolyl 4-hydroxylase N-terminal" evidence="2">
    <location>
        <begin position="23"/>
        <end position="143"/>
    </location>
</feature>
<dbReference type="EMBL" id="CP045907">
    <property type="protein sequence ID" value="QQP35371.1"/>
    <property type="molecule type" value="Genomic_DNA"/>
</dbReference>
<dbReference type="GO" id="GO:0005783">
    <property type="term" value="C:endoplasmic reticulum"/>
    <property type="evidence" value="ECO:0007669"/>
    <property type="project" value="InterPro"/>
</dbReference>
<feature type="non-terminal residue" evidence="3">
    <location>
        <position position="417"/>
    </location>
</feature>
<dbReference type="InterPro" id="IPR013547">
    <property type="entry name" value="P4H_N"/>
</dbReference>
<dbReference type="GO" id="GO:0004656">
    <property type="term" value="F:procollagen-proline 4-dioxygenase activity"/>
    <property type="evidence" value="ECO:0007669"/>
    <property type="project" value="InterPro"/>
</dbReference>
<dbReference type="AlphaFoldDB" id="A0A7T8GPT0"/>
<dbReference type="Pfam" id="PF08336">
    <property type="entry name" value="P4Ha_N"/>
    <property type="match status" value="1"/>
</dbReference>
<sequence length="417" mass="47951">MNWILITTLWFIPLVESRLSFSSTHDTQQLLALEIKFAEALLSIPNPNPDFKALIDSIYPKTLLKDLQAIDPRAYASHPINAVAIAQRTGWLVQELIPWISEWPELTNMTSESFPTLEDYYEACSSLGLLIETYRLNLKDLSKSGRIHGHKSLRPPNWSILMNTGISTFNRGWLDIGITLMEEGLSAFTGDPEEYSTYAKELKISKETHDNILEKRGPFQESHRCFMVPFSKQLRKKKKYREALRSKSYWYKASLEEELALSHSHDSSLFHQMCRQRGGGDSFGSPLGGQQRCFLIHNDDPFHRLGPFPMELLSESPFIVIFKDFITSKEARHFVDRSSGKLHRSRTGSSIDSTEERMGYEGQIRTSKQTWIQDSTFNISQFLTKEEIQMITSGKGRPDFPANYEKYLLVQDKTAYK</sequence>
<feature type="signal peptide" evidence="1">
    <location>
        <begin position="1"/>
        <end position="17"/>
    </location>
</feature>
<keyword evidence="4" id="KW-1185">Reference proteome</keyword>
<protein>
    <recommendedName>
        <fullName evidence="2">Prolyl 4-hydroxylase N-terminal domain-containing protein</fullName>
    </recommendedName>
</protein>
<feature type="chain" id="PRO_5031369869" description="Prolyl 4-hydroxylase N-terminal domain-containing protein" evidence="1">
    <location>
        <begin position="18"/>
        <end position="417"/>
    </location>
</feature>
<evidence type="ECO:0000256" key="1">
    <source>
        <dbReference type="SAM" id="SignalP"/>
    </source>
</evidence>
<gene>
    <name evidence="3" type="ORF">FKW44_023575</name>
</gene>